<evidence type="ECO:0000259" key="7">
    <source>
        <dbReference type="Pfam" id="PF01171"/>
    </source>
</evidence>
<protein>
    <recommendedName>
        <fullName evidence="6">tRNA(Ile)-lysidine synthase</fullName>
        <ecNumber evidence="6">6.3.4.19</ecNumber>
    </recommendedName>
    <alternativeName>
        <fullName evidence="6">tRNA(Ile)-2-lysyl-cytidine synthase</fullName>
    </alternativeName>
    <alternativeName>
        <fullName evidence="6">tRNA(Ile)-lysidine synthetase</fullName>
    </alternativeName>
</protein>
<keyword evidence="9" id="KW-1185">Reference proteome</keyword>
<dbReference type="eggNOG" id="COG0037">
    <property type="taxonomic scope" value="Bacteria"/>
</dbReference>
<evidence type="ECO:0000256" key="4">
    <source>
        <dbReference type="ARBA" id="ARBA00022840"/>
    </source>
</evidence>
<dbReference type="InterPro" id="IPR012795">
    <property type="entry name" value="tRNA_Ile_lys_synt_N"/>
</dbReference>
<proteinExistence type="inferred from homology"/>
<evidence type="ECO:0000256" key="5">
    <source>
        <dbReference type="ARBA" id="ARBA00048539"/>
    </source>
</evidence>
<dbReference type="Proteomes" id="UP000007123">
    <property type="component" value="Unassembled WGS sequence"/>
</dbReference>
<comment type="domain">
    <text evidence="6">The N-terminal region contains the highly conserved SGGXDS motif, predicted to be a P-loop motif involved in ATP binding.</text>
</comment>
<comment type="subcellular location">
    <subcellularLocation>
        <location evidence="6">Cytoplasm</location>
    </subcellularLocation>
</comment>
<evidence type="ECO:0000256" key="3">
    <source>
        <dbReference type="ARBA" id="ARBA00022741"/>
    </source>
</evidence>
<evidence type="ECO:0000313" key="9">
    <source>
        <dbReference type="Proteomes" id="UP000007123"/>
    </source>
</evidence>
<dbReference type="Pfam" id="PF01171">
    <property type="entry name" value="ATP_bind_3"/>
    <property type="match status" value="1"/>
</dbReference>
<dbReference type="HAMAP" id="MF_01161">
    <property type="entry name" value="tRNA_Ile_lys_synt"/>
    <property type="match status" value="1"/>
</dbReference>
<dbReference type="Gene3D" id="3.40.50.620">
    <property type="entry name" value="HUPs"/>
    <property type="match status" value="1"/>
</dbReference>
<comment type="caution">
    <text evidence="8">The sequence shown here is derived from an EMBL/GenBank/DDBJ whole genome shotgun (WGS) entry which is preliminary data.</text>
</comment>
<feature type="binding site" evidence="6">
    <location>
        <begin position="38"/>
        <end position="43"/>
    </location>
    <ligand>
        <name>ATP</name>
        <dbReference type="ChEBI" id="CHEBI:30616"/>
    </ligand>
</feature>
<keyword evidence="4 6" id="KW-0067">ATP-binding</keyword>
<dbReference type="PATRIC" id="fig|1156935.5.peg.2878"/>
<dbReference type="STRING" id="1156935.QWE_14192"/>
<keyword evidence="1 6" id="KW-0436">Ligase</keyword>
<accession>K2PCV8</accession>
<evidence type="ECO:0000313" key="8">
    <source>
        <dbReference type="EMBL" id="EKF58723.1"/>
    </source>
</evidence>
<dbReference type="InterPro" id="IPR012094">
    <property type="entry name" value="tRNA_Ile_lys_synt"/>
</dbReference>
<dbReference type="PANTHER" id="PTHR43033">
    <property type="entry name" value="TRNA(ILE)-LYSIDINE SYNTHASE-RELATED"/>
    <property type="match status" value="1"/>
</dbReference>
<comment type="function">
    <text evidence="6">Ligates lysine onto the cytidine present at position 34 of the AUA codon-specific tRNA(Ile) that contains the anticodon CAU, in an ATP-dependent manner. Cytidine is converted to lysidine, thus changing the amino acid specificity of the tRNA from methionine to isoleucine.</text>
</comment>
<evidence type="ECO:0000256" key="2">
    <source>
        <dbReference type="ARBA" id="ARBA00022694"/>
    </source>
</evidence>
<dbReference type="OrthoDB" id="9807403at2"/>
<keyword evidence="6" id="KW-0963">Cytoplasm</keyword>
<organism evidence="8 9">
    <name type="scientific">Agrobacterium albertimagni AOL15</name>
    <dbReference type="NCBI Taxonomy" id="1156935"/>
    <lineage>
        <taxon>Bacteria</taxon>
        <taxon>Pseudomonadati</taxon>
        <taxon>Pseudomonadota</taxon>
        <taxon>Alphaproteobacteria</taxon>
        <taxon>Hyphomicrobiales</taxon>
        <taxon>Rhizobiaceae</taxon>
        <taxon>Rhizobium/Agrobacterium group</taxon>
        <taxon>Agrobacterium</taxon>
    </lineage>
</organism>
<keyword evidence="3 6" id="KW-0547">Nucleotide-binding</keyword>
<dbReference type="GO" id="GO:0032267">
    <property type="term" value="F:tRNA(Ile)-lysidine synthase activity"/>
    <property type="evidence" value="ECO:0007669"/>
    <property type="project" value="UniProtKB-EC"/>
</dbReference>
<evidence type="ECO:0000256" key="6">
    <source>
        <dbReference type="HAMAP-Rule" id="MF_01161"/>
    </source>
</evidence>
<dbReference type="EMBL" id="ALJF01000011">
    <property type="protein sequence ID" value="EKF58723.1"/>
    <property type="molecule type" value="Genomic_DNA"/>
</dbReference>
<dbReference type="CDD" id="cd01992">
    <property type="entry name" value="TilS_N"/>
    <property type="match status" value="1"/>
</dbReference>
<dbReference type="InterPro" id="IPR011063">
    <property type="entry name" value="TilS/TtcA_N"/>
</dbReference>
<comment type="catalytic activity">
    <reaction evidence="5 6">
        <text>cytidine(34) in tRNA(Ile2) + L-lysine + ATP = lysidine(34) in tRNA(Ile2) + AMP + diphosphate + H(+)</text>
        <dbReference type="Rhea" id="RHEA:43744"/>
        <dbReference type="Rhea" id="RHEA-COMP:10625"/>
        <dbReference type="Rhea" id="RHEA-COMP:10670"/>
        <dbReference type="ChEBI" id="CHEBI:15378"/>
        <dbReference type="ChEBI" id="CHEBI:30616"/>
        <dbReference type="ChEBI" id="CHEBI:32551"/>
        <dbReference type="ChEBI" id="CHEBI:33019"/>
        <dbReference type="ChEBI" id="CHEBI:82748"/>
        <dbReference type="ChEBI" id="CHEBI:83665"/>
        <dbReference type="ChEBI" id="CHEBI:456215"/>
        <dbReference type="EC" id="6.3.4.19"/>
    </reaction>
</comment>
<sequence length="441" mass="47379">MSAVLAAGSSLPERSPEAAIQDFLLSLNRPMRLLVAVSGGSDSLGLLLSLKRAIDGQTYAHRHSLSAATIDHGLRPEAADEAEQVAILCRELGVPHRIERWTGEKPTTGLSAAAREARYRLLAHAADTYDADAIVTGHTLDDQIETVAMRAGRSADAVLGLSGMAPATLYAGRLWILRPFLHTRRAAIRSSLEASGRAWIDDPSNDDPHYERVRTRRTAPRVDAATIDAAARQRISLSGQAAVWLRRHAIAGPGMLVRVSLDASGDSEKEVRDHALGALVAVLGGKPHRPGADSLARLSRNLDEGTDFRLTLSGALILRRRDRLYLVRERRGLLPLSYLPGAIGVWDGRYTILNLSDAEITVTGGPAPTIDPALPGSIRSALQGNAPQIIDIDGISYQQGALVTVVPRLSLYADFMPCFDQLLADAMAKLIGAEPSPRCPI</sequence>
<reference evidence="8 9" key="1">
    <citation type="journal article" date="2012" name="J. Bacteriol.">
        <title>Draft Genome Sequence of Agrobacterium albertimagni Strain AOL15.</title>
        <authorList>
            <person name="Trimble W.L."/>
            <person name="Phung le T."/>
            <person name="Meyer F."/>
            <person name="Gilbert J.A."/>
            <person name="Silver S."/>
        </authorList>
    </citation>
    <scope>NUCLEOTIDE SEQUENCE [LARGE SCALE GENOMIC DNA]</scope>
    <source>
        <strain evidence="8 9">AOL15</strain>
    </source>
</reference>
<dbReference type="PANTHER" id="PTHR43033:SF1">
    <property type="entry name" value="TRNA(ILE)-LYSIDINE SYNTHASE-RELATED"/>
    <property type="match status" value="1"/>
</dbReference>
<name>K2PCV8_9HYPH</name>
<dbReference type="NCBIfam" id="TIGR02432">
    <property type="entry name" value="lysidine_TilS_N"/>
    <property type="match status" value="1"/>
</dbReference>
<dbReference type="GO" id="GO:0005737">
    <property type="term" value="C:cytoplasm"/>
    <property type="evidence" value="ECO:0007669"/>
    <property type="project" value="UniProtKB-SubCell"/>
</dbReference>
<keyword evidence="2 6" id="KW-0819">tRNA processing</keyword>
<comment type="similarity">
    <text evidence="6">Belongs to the tRNA(Ile)-lysidine synthase family.</text>
</comment>
<dbReference type="RefSeq" id="WP_006726833.1">
    <property type="nucleotide sequence ID" value="NZ_ALJF01000011.1"/>
</dbReference>
<dbReference type="InterPro" id="IPR014729">
    <property type="entry name" value="Rossmann-like_a/b/a_fold"/>
</dbReference>
<dbReference type="GO" id="GO:0005524">
    <property type="term" value="F:ATP binding"/>
    <property type="evidence" value="ECO:0007669"/>
    <property type="project" value="UniProtKB-UniRule"/>
</dbReference>
<dbReference type="GO" id="GO:0006400">
    <property type="term" value="P:tRNA modification"/>
    <property type="evidence" value="ECO:0007669"/>
    <property type="project" value="UniProtKB-UniRule"/>
</dbReference>
<feature type="domain" description="tRNA(Ile)-lysidine/2-thiocytidine synthase N-terminal" evidence="7">
    <location>
        <begin position="33"/>
        <end position="217"/>
    </location>
</feature>
<gene>
    <name evidence="6" type="primary">tilS</name>
    <name evidence="8" type="ORF">QWE_14192</name>
</gene>
<dbReference type="EC" id="6.3.4.19" evidence="6"/>
<evidence type="ECO:0000256" key="1">
    <source>
        <dbReference type="ARBA" id="ARBA00022598"/>
    </source>
</evidence>
<dbReference type="AlphaFoldDB" id="K2PCV8"/>
<dbReference type="SUPFAM" id="SSF52402">
    <property type="entry name" value="Adenine nucleotide alpha hydrolases-like"/>
    <property type="match status" value="1"/>
</dbReference>